<dbReference type="eggNOG" id="COG2207">
    <property type="taxonomic scope" value="Bacteria"/>
</dbReference>
<dbReference type="PANTHER" id="PTHR43280">
    <property type="entry name" value="ARAC-FAMILY TRANSCRIPTIONAL REGULATOR"/>
    <property type="match status" value="1"/>
</dbReference>
<dbReference type="Proteomes" id="UP000069030">
    <property type="component" value="Chromosome"/>
</dbReference>
<dbReference type="PRINTS" id="PR00032">
    <property type="entry name" value="HTHARAC"/>
</dbReference>
<dbReference type="KEGG" id="mod:AS202_17770"/>
<dbReference type="GO" id="GO:0003700">
    <property type="term" value="F:DNA-binding transcription factor activity"/>
    <property type="evidence" value="ECO:0007669"/>
    <property type="project" value="InterPro"/>
</dbReference>
<dbReference type="InterPro" id="IPR009057">
    <property type="entry name" value="Homeodomain-like_sf"/>
</dbReference>
<dbReference type="PANTHER" id="PTHR43280:SF32">
    <property type="entry name" value="TRANSCRIPTIONAL REGULATORY PROTEIN"/>
    <property type="match status" value="1"/>
</dbReference>
<evidence type="ECO:0000256" key="2">
    <source>
        <dbReference type="ARBA" id="ARBA00023125"/>
    </source>
</evidence>
<organism evidence="4 5">
    <name type="scientific">Myroides odoratimimus</name>
    <dbReference type="NCBI Taxonomy" id="76832"/>
    <lineage>
        <taxon>Bacteria</taxon>
        <taxon>Pseudomonadati</taxon>
        <taxon>Bacteroidota</taxon>
        <taxon>Flavobacteriia</taxon>
        <taxon>Flavobacteriales</taxon>
        <taxon>Flavobacteriaceae</taxon>
        <taxon>Myroides</taxon>
    </lineage>
</organism>
<protein>
    <submittedName>
        <fullName evidence="4">AraC family transcriptional regulator</fullName>
    </submittedName>
</protein>
<keyword evidence="3" id="KW-0804">Transcription</keyword>
<dbReference type="InterPro" id="IPR018060">
    <property type="entry name" value="HTH_AraC"/>
</dbReference>
<evidence type="ECO:0000313" key="4">
    <source>
        <dbReference type="EMBL" id="ALU27883.1"/>
    </source>
</evidence>
<dbReference type="AlphaFoldDB" id="A0A0S7EL22"/>
<dbReference type="RefSeq" id="WP_006258248.1">
    <property type="nucleotide sequence ID" value="NZ_BCMQ01000047.1"/>
</dbReference>
<dbReference type="SUPFAM" id="SSF51215">
    <property type="entry name" value="Regulatory protein AraC"/>
    <property type="match status" value="1"/>
</dbReference>
<dbReference type="Gene3D" id="1.10.10.60">
    <property type="entry name" value="Homeodomain-like"/>
    <property type="match status" value="1"/>
</dbReference>
<gene>
    <name evidence="4" type="ORF">AS202_17770</name>
</gene>
<evidence type="ECO:0000313" key="5">
    <source>
        <dbReference type="Proteomes" id="UP000069030"/>
    </source>
</evidence>
<keyword evidence="1" id="KW-0805">Transcription regulation</keyword>
<accession>A0A0S7EL22</accession>
<dbReference type="GeneID" id="66976421"/>
<name>A0A0S7EL22_9FLAO</name>
<proteinExistence type="predicted"/>
<reference evidence="4 5" key="1">
    <citation type="journal article" date="2016" name="J. Zhejiang Univ. Sci. B">
        <title>Antibiotic resistance mechanisms of Myroides sp.</title>
        <authorList>
            <person name="Hu S."/>
            <person name="Yuan S."/>
            <person name="Qu H."/>
            <person name="Jiang T."/>
            <person name="Zhou Y."/>
            <person name="Wang M."/>
            <person name="Ming D."/>
        </authorList>
    </citation>
    <scope>NUCLEOTIDE SEQUENCE [LARGE SCALE GENOMIC DNA]</scope>
    <source>
        <strain evidence="4 5">PR63039</strain>
    </source>
</reference>
<dbReference type="SUPFAM" id="SSF46689">
    <property type="entry name" value="Homeodomain-like"/>
    <property type="match status" value="1"/>
</dbReference>
<dbReference type="Pfam" id="PF12833">
    <property type="entry name" value="HTH_18"/>
    <property type="match status" value="1"/>
</dbReference>
<keyword evidence="2" id="KW-0238">DNA-binding</keyword>
<dbReference type="PROSITE" id="PS01124">
    <property type="entry name" value="HTH_ARAC_FAMILY_2"/>
    <property type="match status" value="1"/>
</dbReference>
<dbReference type="GO" id="GO:0043565">
    <property type="term" value="F:sequence-specific DNA binding"/>
    <property type="evidence" value="ECO:0007669"/>
    <property type="project" value="InterPro"/>
</dbReference>
<dbReference type="InterPro" id="IPR020449">
    <property type="entry name" value="Tscrpt_reg_AraC-type_HTH"/>
</dbReference>
<dbReference type="EMBL" id="CP013690">
    <property type="protein sequence ID" value="ALU27883.1"/>
    <property type="molecule type" value="Genomic_DNA"/>
</dbReference>
<evidence type="ECO:0000256" key="1">
    <source>
        <dbReference type="ARBA" id="ARBA00023015"/>
    </source>
</evidence>
<dbReference type="InterPro" id="IPR037923">
    <property type="entry name" value="HTH-like"/>
</dbReference>
<dbReference type="SMART" id="SM00342">
    <property type="entry name" value="HTH_ARAC"/>
    <property type="match status" value="1"/>
</dbReference>
<evidence type="ECO:0000256" key="3">
    <source>
        <dbReference type="ARBA" id="ARBA00023163"/>
    </source>
</evidence>
<sequence>MSNADQIHDYTIKDILRLLDQEYQDSGIYVDVQTSFTDNPLKYPYRNENYTLLFVTQGMITVQVNLIEYRLEPGTITIIPPQMVILFKEFSQDINFIAISFDRAFAIENTHTQNEKSTFVLLTPNTVTKLMLNQEQQTSLLSLCTLLNHKNTQKGKSANQKEAIKHLFALFLLELVDASHYNYKELKSNLSRKESLTIQFLELLQLHFKSEKLVRFYADRLCVSESYLAKVIKEITAKTIGELIDDAVIVEAQLLLANSTLSISEIAESLHFNTTSFFGKFFKRKVGCSPREYRKRI</sequence>